<evidence type="ECO:0000313" key="4">
    <source>
        <dbReference type="Proteomes" id="UP000235371"/>
    </source>
</evidence>
<dbReference type="InParanoid" id="A0A2J6T6G8"/>
<evidence type="ECO:0000313" key="3">
    <source>
        <dbReference type="EMBL" id="PMD58606.1"/>
    </source>
</evidence>
<dbReference type="Gene3D" id="1.20.1050.10">
    <property type="match status" value="1"/>
</dbReference>
<evidence type="ECO:0000259" key="2">
    <source>
        <dbReference type="PROSITE" id="PS50405"/>
    </source>
</evidence>
<accession>A0A2J6T6G8</accession>
<dbReference type="PANTHER" id="PTHR11571">
    <property type="entry name" value="GLUTATHIONE S-TRANSFERASE"/>
    <property type="match status" value="1"/>
</dbReference>
<keyword evidence="3" id="KW-0808">Transferase</keyword>
<feature type="domain" description="GST N-terminal" evidence="1">
    <location>
        <begin position="14"/>
        <end position="102"/>
    </location>
</feature>
<dbReference type="SUPFAM" id="SSF52833">
    <property type="entry name" value="Thioredoxin-like"/>
    <property type="match status" value="1"/>
</dbReference>
<proteinExistence type="predicted"/>
<dbReference type="GO" id="GO:0004364">
    <property type="term" value="F:glutathione transferase activity"/>
    <property type="evidence" value="ECO:0007669"/>
    <property type="project" value="TreeGrafter"/>
</dbReference>
<reference evidence="3 4" key="1">
    <citation type="submission" date="2016-04" db="EMBL/GenBank/DDBJ databases">
        <title>A degradative enzymes factory behind the ericoid mycorrhizal symbiosis.</title>
        <authorList>
            <consortium name="DOE Joint Genome Institute"/>
            <person name="Martino E."/>
            <person name="Morin E."/>
            <person name="Grelet G."/>
            <person name="Kuo A."/>
            <person name="Kohler A."/>
            <person name="Daghino S."/>
            <person name="Barry K."/>
            <person name="Choi C."/>
            <person name="Cichocki N."/>
            <person name="Clum A."/>
            <person name="Copeland A."/>
            <person name="Hainaut M."/>
            <person name="Haridas S."/>
            <person name="Labutti K."/>
            <person name="Lindquist E."/>
            <person name="Lipzen A."/>
            <person name="Khouja H.-R."/>
            <person name="Murat C."/>
            <person name="Ohm R."/>
            <person name="Olson A."/>
            <person name="Spatafora J."/>
            <person name="Veneault-Fourrey C."/>
            <person name="Henrissat B."/>
            <person name="Grigoriev I."/>
            <person name="Martin F."/>
            <person name="Perotto S."/>
        </authorList>
    </citation>
    <scope>NUCLEOTIDE SEQUENCE [LARGE SCALE GENOMIC DNA]</scope>
    <source>
        <strain evidence="3 4">E</strain>
    </source>
</reference>
<dbReference type="RefSeq" id="XP_024735510.1">
    <property type="nucleotide sequence ID" value="XM_024880363.1"/>
</dbReference>
<dbReference type="InterPro" id="IPR004045">
    <property type="entry name" value="Glutathione_S-Trfase_N"/>
</dbReference>
<dbReference type="EMBL" id="KZ613817">
    <property type="protein sequence ID" value="PMD58606.1"/>
    <property type="molecule type" value="Genomic_DNA"/>
</dbReference>
<dbReference type="GeneID" id="36588440"/>
<name>A0A2J6T6G8_9HELO</name>
<dbReference type="GO" id="GO:0006749">
    <property type="term" value="P:glutathione metabolic process"/>
    <property type="evidence" value="ECO:0007669"/>
    <property type="project" value="TreeGrafter"/>
</dbReference>
<evidence type="ECO:0000259" key="1">
    <source>
        <dbReference type="PROSITE" id="PS50404"/>
    </source>
</evidence>
<dbReference type="Gene3D" id="3.40.30.10">
    <property type="entry name" value="Glutaredoxin"/>
    <property type="match status" value="1"/>
</dbReference>
<dbReference type="Pfam" id="PF14497">
    <property type="entry name" value="GST_C_3"/>
    <property type="match status" value="1"/>
</dbReference>
<dbReference type="InterPro" id="IPR050213">
    <property type="entry name" value="GST_superfamily"/>
</dbReference>
<dbReference type="OrthoDB" id="414243at2759"/>
<gene>
    <name evidence="3" type="ORF">K444DRAFT_613502</name>
</gene>
<dbReference type="SUPFAM" id="SSF47616">
    <property type="entry name" value="GST C-terminal domain-like"/>
    <property type="match status" value="1"/>
</dbReference>
<dbReference type="PANTHER" id="PTHR11571:SF263">
    <property type="entry name" value="GLUTATHIONE S-TRANSFERASE"/>
    <property type="match status" value="1"/>
</dbReference>
<dbReference type="STRING" id="1095630.A0A2J6T6G8"/>
<dbReference type="FunFam" id="1.20.1050.10:FF:000051">
    <property type="entry name" value="Glutathione S-transferase"/>
    <property type="match status" value="1"/>
</dbReference>
<organism evidence="3 4">
    <name type="scientific">Hyaloscypha bicolor E</name>
    <dbReference type="NCBI Taxonomy" id="1095630"/>
    <lineage>
        <taxon>Eukaryota</taxon>
        <taxon>Fungi</taxon>
        <taxon>Dikarya</taxon>
        <taxon>Ascomycota</taxon>
        <taxon>Pezizomycotina</taxon>
        <taxon>Leotiomycetes</taxon>
        <taxon>Helotiales</taxon>
        <taxon>Hyaloscyphaceae</taxon>
        <taxon>Hyaloscypha</taxon>
        <taxon>Hyaloscypha bicolor</taxon>
    </lineage>
</organism>
<feature type="domain" description="GST C-terminal" evidence="2">
    <location>
        <begin position="113"/>
        <end position="246"/>
    </location>
</feature>
<dbReference type="InterPro" id="IPR010987">
    <property type="entry name" value="Glutathione-S-Trfase_C-like"/>
</dbReference>
<dbReference type="AlphaFoldDB" id="A0A2J6T6G8"/>
<dbReference type="InterPro" id="IPR036249">
    <property type="entry name" value="Thioredoxin-like_sf"/>
</dbReference>
<dbReference type="InterPro" id="IPR036282">
    <property type="entry name" value="Glutathione-S-Trfase_C_sf"/>
</dbReference>
<sequence length="259" mass="29113">MATSQPPKRQKTSPFELIYWPGAPGRGEHVRLALEAAGASYTDTAFIENGMKLVLSHIDAKNLGDASNPPLLAPPILKHGDLLISQTSNILLYLGPRLGLVPKDDEDGIYKINELALTALDGLSNEAHDTHHPIANALYYEDQKPEAKKKSEDYIKMRLPKFLGYFERVLKGEASKGGEWLYGGEMTYADLVLFQCLDGVKFAFPKAMERLEKEGKFKGVFGLYERVKGTTKIKTYLESERRQTYSLGIYRHYPELDED</sequence>
<keyword evidence="4" id="KW-1185">Reference proteome</keyword>
<dbReference type="InterPro" id="IPR004046">
    <property type="entry name" value="GST_C"/>
</dbReference>
<dbReference type="Proteomes" id="UP000235371">
    <property type="component" value="Unassembled WGS sequence"/>
</dbReference>
<dbReference type="PROSITE" id="PS50404">
    <property type="entry name" value="GST_NTER"/>
    <property type="match status" value="1"/>
</dbReference>
<dbReference type="PROSITE" id="PS50405">
    <property type="entry name" value="GST_CTER"/>
    <property type="match status" value="1"/>
</dbReference>
<protein>
    <submittedName>
        <fullName evidence="3">Glutathione S-transferase domain-containing protein</fullName>
    </submittedName>
</protein>
<dbReference type="CDD" id="cd03192">
    <property type="entry name" value="GST_C_Sigma_like"/>
    <property type="match status" value="1"/>
</dbReference>